<accession>A0A382VWQ0</accession>
<dbReference type="AlphaFoldDB" id="A0A382VWQ0"/>
<sequence>FFLDCIFNNLIPSNFTPIIDDAGPTISRPGLCFQPYSCVEILSFLIH</sequence>
<reference evidence="1" key="1">
    <citation type="submission" date="2018-05" db="EMBL/GenBank/DDBJ databases">
        <authorList>
            <person name="Lanie J.A."/>
            <person name="Ng W.-L."/>
            <person name="Kazmierczak K.M."/>
            <person name="Andrzejewski T.M."/>
            <person name="Davidsen T.M."/>
            <person name="Wayne K.J."/>
            <person name="Tettelin H."/>
            <person name="Glass J.I."/>
            <person name="Rusch D."/>
            <person name="Podicherti R."/>
            <person name="Tsui H.-C.T."/>
            <person name="Winkler M.E."/>
        </authorList>
    </citation>
    <scope>NUCLEOTIDE SEQUENCE</scope>
</reference>
<gene>
    <name evidence="1" type="ORF">METZ01_LOCUS403796</name>
</gene>
<protein>
    <submittedName>
        <fullName evidence="1">Uncharacterized protein</fullName>
    </submittedName>
</protein>
<organism evidence="1">
    <name type="scientific">marine metagenome</name>
    <dbReference type="NCBI Taxonomy" id="408172"/>
    <lineage>
        <taxon>unclassified sequences</taxon>
        <taxon>metagenomes</taxon>
        <taxon>ecological metagenomes</taxon>
    </lineage>
</organism>
<evidence type="ECO:0000313" key="1">
    <source>
        <dbReference type="EMBL" id="SVD50942.1"/>
    </source>
</evidence>
<proteinExistence type="predicted"/>
<feature type="non-terminal residue" evidence="1">
    <location>
        <position position="1"/>
    </location>
</feature>
<name>A0A382VWQ0_9ZZZZ</name>
<dbReference type="EMBL" id="UINC01155216">
    <property type="protein sequence ID" value="SVD50942.1"/>
    <property type="molecule type" value="Genomic_DNA"/>
</dbReference>